<proteinExistence type="predicted"/>
<dbReference type="EMBL" id="BPQJ01000009">
    <property type="protein sequence ID" value="GJD62288.1"/>
    <property type="molecule type" value="Genomic_DNA"/>
</dbReference>
<evidence type="ECO:0008006" key="3">
    <source>
        <dbReference type="Google" id="ProtNLM"/>
    </source>
</evidence>
<dbReference type="RefSeq" id="WP_238190934.1">
    <property type="nucleotide sequence ID" value="NZ_BPQJ01000009.1"/>
</dbReference>
<evidence type="ECO:0000313" key="2">
    <source>
        <dbReference type="Proteomes" id="UP001055286"/>
    </source>
</evidence>
<sequence length="417" mass="43964">MSRSGSSAGHGTSDGDGARFAQLVSWLDAHADALLDDPANNLIGVGIGKKSAGPLSDESPFCITDFVEKKLPEKTVKAQGIPLFAAAAASVTGIGRPRDLPFEIDLVETGARFKAQPGLKVPESQRGLHGGMPPTLDLQKRFRVLRAGLGITNPQRAYPHTLSVGTLGFFVIDDQGRQYLVSNNHVIAAENAGKKGDAIVQPGTLDLTASELALMSTPAKLNAQLKIASLSGWIDIQFHGPTGIPFNDVDCAAAELAVAELAAAKRDVTEIARIGLGGNLRGVATPFAVDPVTGQVAGSTRVYKAGRTTGWTEGDVTQLAVVTDVTYGAGLARFRNQIGIQASQRALQEKTPSILEQIPVSAAQLSLPLDGRGARIRASVKSNERAQVPSRVNVEIDGHHVTIPIEAVDDYAEYKAY</sequence>
<gene>
    <name evidence="1" type="ORF">MPEAHAMD_2441</name>
</gene>
<accession>A0AA37M4A4</accession>
<protein>
    <recommendedName>
        <fullName evidence="3">Serine protease</fullName>
    </recommendedName>
</protein>
<dbReference type="AlphaFoldDB" id="A0AA37M4A4"/>
<keyword evidence="2" id="KW-1185">Reference proteome</keyword>
<dbReference type="Proteomes" id="UP001055286">
    <property type="component" value="Unassembled WGS sequence"/>
</dbReference>
<reference evidence="1" key="2">
    <citation type="submission" date="2021-08" db="EMBL/GenBank/DDBJ databases">
        <authorList>
            <person name="Tani A."/>
            <person name="Ola A."/>
            <person name="Ogura Y."/>
            <person name="Katsura K."/>
            <person name="Hayashi T."/>
        </authorList>
    </citation>
    <scope>NUCLEOTIDE SEQUENCE</scope>
    <source>
        <strain evidence="1">JCM 32048</strain>
    </source>
</reference>
<organism evidence="1 2">
    <name type="scientific">Methylobacterium frigidaeris</name>
    <dbReference type="NCBI Taxonomy" id="2038277"/>
    <lineage>
        <taxon>Bacteria</taxon>
        <taxon>Pseudomonadati</taxon>
        <taxon>Pseudomonadota</taxon>
        <taxon>Alphaproteobacteria</taxon>
        <taxon>Hyphomicrobiales</taxon>
        <taxon>Methylobacteriaceae</taxon>
        <taxon>Methylobacterium</taxon>
    </lineage>
</organism>
<name>A0AA37M4A4_9HYPH</name>
<reference evidence="1" key="1">
    <citation type="journal article" date="2016" name="Front. Microbiol.">
        <title>Genome Sequence of the Piezophilic, Mesophilic Sulfate-Reducing Bacterium Desulfovibrio indicus J2T.</title>
        <authorList>
            <person name="Cao J."/>
            <person name="Maignien L."/>
            <person name="Shao Z."/>
            <person name="Alain K."/>
            <person name="Jebbar M."/>
        </authorList>
    </citation>
    <scope>NUCLEOTIDE SEQUENCE</scope>
    <source>
        <strain evidence="1">JCM 32048</strain>
    </source>
</reference>
<comment type="caution">
    <text evidence="1">The sequence shown here is derived from an EMBL/GenBank/DDBJ whole genome shotgun (WGS) entry which is preliminary data.</text>
</comment>
<evidence type="ECO:0000313" key="1">
    <source>
        <dbReference type="EMBL" id="GJD62288.1"/>
    </source>
</evidence>